<evidence type="ECO:0000256" key="1">
    <source>
        <dbReference type="ARBA" id="ARBA00004123"/>
    </source>
</evidence>
<evidence type="ECO:0000256" key="5">
    <source>
        <dbReference type="ARBA" id="ARBA00023242"/>
    </source>
</evidence>
<protein>
    <recommendedName>
        <fullName evidence="11">HAT C-terminal dimerisation domain-containing protein</fullName>
    </recommendedName>
</protein>
<keyword evidence="10" id="KW-1185">Reference proteome</keyword>
<keyword evidence="5" id="KW-0539">Nucleus</keyword>
<dbReference type="InterPro" id="IPR008906">
    <property type="entry name" value="HATC_C_dom"/>
</dbReference>
<evidence type="ECO:0000259" key="7">
    <source>
        <dbReference type="Pfam" id="PF04937"/>
    </source>
</evidence>
<dbReference type="Pfam" id="PF05699">
    <property type="entry name" value="Dimer_Tnp_hAT"/>
    <property type="match status" value="1"/>
</dbReference>
<dbReference type="PANTHER" id="PTHR46481">
    <property type="entry name" value="ZINC FINGER BED DOMAIN-CONTAINING PROTEIN 4"/>
    <property type="match status" value="1"/>
</dbReference>
<evidence type="ECO:0000256" key="3">
    <source>
        <dbReference type="ARBA" id="ARBA00022771"/>
    </source>
</evidence>
<dbReference type="Proteomes" id="UP001244341">
    <property type="component" value="Chromosome 5b"/>
</dbReference>
<dbReference type="Pfam" id="PF04937">
    <property type="entry name" value="DUF659"/>
    <property type="match status" value="1"/>
</dbReference>
<feature type="domain" description="DUF659" evidence="7">
    <location>
        <begin position="127"/>
        <end position="277"/>
    </location>
</feature>
<evidence type="ECO:0000256" key="2">
    <source>
        <dbReference type="ARBA" id="ARBA00022723"/>
    </source>
</evidence>
<comment type="subcellular location">
    <subcellularLocation>
        <location evidence="1">Nucleus</location>
    </subcellularLocation>
</comment>
<dbReference type="PANTHER" id="PTHR46481:SF10">
    <property type="entry name" value="ZINC FINGER BED DOMAIN-CONTAINING PROTEIN 39"/>
    <property type="match status" value="1"/>
</dbReference>
<keyword evidence="2" id="KW-0479">Metal-binding</keyword>
<keyword evidence="4" id="KW-0862">Zinc</keyword>
<accession>A0ABY8TZQ9</accession>
<evidence type="ECO:0008006" key="11">
    <source>
        <dbReference type="Google" id="ProtNLM"/>
    </source>
</evidence>
<keyword evidence="3" id="KW-0863">Zinc-finger</keyword>
<proteinExistence type="predicted"/>
<feature type="compositionally biased region" description="Low complexity" evidence="6">
    <location>
        <begin position="51"/>
        <end position="64"/>
    </location>
</feature>
<evidence type="ECO:0000313" key="9">
    <source>
        <dbReference type="EMBL" id="WIA14664.1"/>
    </source>
</evidence>
<feature type="region of interest" description="Disordered" evidence="6">
    <location>
        <begin position="36"/>
        <end position="64"/>
    </location>
</feature>
<name>A0ABY8TZQ9_TETOB</name>
<evidence type="ECO:0000256" key="4">
    <source>
        <dbReference type="ARBA" id="ARBA00022833"/>
    </source>
</evidence>
<organism evidence="9 10">
    <name type="scientific">Tetradesmus obliquus</name>
    <name type="common">Green alga</name>
    <name type="synonym">Acutodesmus obliquus</name>
    <dbReference type="NCBI Taxonomy" id="3088"/>
    <lineage>
        <taxon>Eukaryota</taxon>
        <taxon>Viridiplantae</taxon>
        <taxon>Chlorophyta</taxon>
        <taxon>core chlorophytes</taxon>
        <taxon>Chlorophyceae</taxon>
        <taxon>CS clade</taxon>
        <taxon>Sphaeropleales</taxon>
        <taxon>Scenedesmaceae</taxon>
        <taxon>Tetradesmus</taxon>
    </lineage>
</organism>
<sequence>MCQKFLTSEAAQKVAESNQEVAAKLKALKEKRGGQTTLTGLPVGAGGSGAGSNASSGSATGAGRSASAFPVKVYPKYSAADIEEHNEAIAIFLYGCNQPLSLVEHPDFQQMVFTLAPHMKGKLIGRKALATTMLDKVYGKTQSKVEGFLQEQKYVATSTDAWSSSHNAGAHVLNVNAIANGTSVFLDMVFTGADSHTGNYIATQVESVLGKFNILDKTVAFVTDWGSNMVKAGECLQEMLPHYAGSVNCLQHLISNGLKDFAKNESVASIMAKGKEVVQYLTGRTIPRAIYDEKKQQLGGTALVKAGTTRFGSNVLSMESVERNEKVLRATVSSDKFDSFIQSQSKATDKEAAIKFKGLINDTSSVLFSDIKWAVDTLAPFQSAIKEVEGDTAKLSDGYYAVQALTKHVEKISAAQGSYLNMMQDNDTPAQTLALAFDFATSGFAEAWDTRAKQATTDLVVAAAIVDPRYKDKLSSMPAADLVRGEAFIEQLAGRMMGQQAQTKAKGQLMNYKSRPREIGITPAAVAATQTAGVAPETFWTDISHSCAELSEVARMLLSIPPTSATSERVFSAVSQVWDTGRSRMTSARVRKLLFIYFNRKALIRDGAVRDAEDFAAYVKWLDSLNDEEEQEKQQQQQQQEQQ</sequence>
<dbReference type="InterPro" id="IPR007021">
    <property type="entry name" value="DUF659"/>
</dbReference>
<evidence type="ECO:0000256" key="6">
    <source>
        <dbReference type="SAM" id="MobiDB-lite"/>
    </source>
</evidence>
<gene>
    <name evidence="9" type="ORF">OEZ85_003166</name>
</gene>
<dbReference type="EMBL" id="CP126212">
    <property type="protein sequence ID" value="WIA14664.1"/>
    <property type="molecule type" value="Genomic_DNA"/>
</dbReference>
<evidence type="ECO:0000259" key="8">
    <source>
        <dbReference type="Pfam" id="PF05699"/>
    </source>
</evidence>
<dbReference type="SUPFAM" id="SSF53098">
    <property type="entry name" value="Ribonuclease H-like"/>
    <property type="match status" value="1"/>
</dbReference>
<evidence type="ECO:0000313" key="10">
    <source>
        <dbReference type="Proteomes" id="UP001244341"/>
    </source>
</evidence>
<reference evidence="9 10" key="1">
    <citation type="submission" date="2023-05" db="EMBL/GenBank/DDBJ databases">
        <title>A 100% complete, gapless, phased diploid assembly of the Scenedesmus obliquus UTEX 3031 genome.</title>
        <authorList>
            <person name="Biondi T.C."/>
            <person name="Hanschen E.R."/>
            <person name="Kwon T."/>
            <person name="Eng W."/>
            <person name="Kruse C.P.S."/>
            <person name="Koehler S.I."/>
            <person name="Kunde Y."/>
            <person name="Gleasner C.D."/>
            <person name="You Mak K.T."/>
            <person name="Polle J."/>
            <person name="Hovde B.T."/>
            <person name="Starkenburg S.R."/>
        </authorList>
    </citation>
    <scope>NUCLEOTIDE SEQUENCE [LARGE SCALE GENOMIC DNA]</scope>
    <source>
        <strain evidence="9 10">DOE0152z</strain>
    </source>
</reference>
<dbReference type="InterPro" id="IPR052035">
    <property type="entry name" value="ZnF_BED_domain_contain"/>
</dbReference>
<feature type="domain" description="HAT C-terminal dimerisation" evidence="8">
    <location>
        <begin position="536"/>
        <end position="598"/>
    </location>
</feature>
<dbReference type="InterPro" id="IPR012337">
    <property type="entry name" value="RNaseH-like_sf"/>
</dbReference>